<feature type="coiled-coil region" evidence="1">
    <location>
        <begin position="1605"/>
        <end position="1639"/>
    </location>
</feature>
<dbReference type="InterPro" id="IPR027417">
    <property type="entry name" value="P-loop_NTPase"/>
</dbReference>
<organism evidence="7 8">
    <name type="scientific">Trinickia terrae</name>
    <dbReference type="NCBI Taxonomy" id="2571161"/>
    <lineage>
        <taxon>Bacteria</taxon>
        <taxon>Pseudomonadati</taxon>
        <taxon>Pseudomonadota</taxon>
        <taxon>Betaproteobacteria</taxon>
        <taxon>Burkholderiales</taxon>
        <taxon>Burkholderiaceae</taxon>
        <taxon>Trinickia</taxon>
    </lineage>
</organism>
<gene>
    <name evidence="7" type="ORF">FAZ69_20740</name>
</gene>
<dbReference type="Gene3D" id="3.30.450.20">
    <property type="entry name" value="PAS domain"/>
    <property type="match status" value="1"/>
</dbReference>
<dbReference type="PROSITE" id="PS50113">
    <property type="entry name" value="PAC"/>
    <property type="match status" value="1"/>
</dbReference>
<dbReference type="Gene3D" id="1.10.510.10">
    <property type="entry name" value="Transferase(Phosphotransferase) domain 1"/>
    <property type="match status" value="1"/>
</dbReference>
<dbReference type="EMBL" id="SWJE01000011">
    <property type="protein sequence ID" value="TKC86284.1"/>
    <property type="molecule type" value="Genomic_DNA"/>
</dbReference>
<dbReference type="Pfam" id="PF00069">
    <property type="entry name" value="Pkinase"/>
    <property type="match status" value="1"/>
</dbReference>
<dbReference type="Pfam" id="PF02518">
    <property type="entry name" value="HATPase_c"/>
    <property type="match status" value="1"/>
</dbReference>
<accession>A0A4U1HZR8</accession>
<dbReference type="SUPFAM" id="SSF52540">
    <property type="entry name" value="P-loop containing nucleoside triphosphate hydrolases"/>
    <property type="match status" value="1"/>
</dbReference>
<dbReference type="InterPro" id="IPR000700">
    <property type="entry name" value="PAS-assoc_C"/>
</dbReference>
<dbReference type="GO" id="GO:0009882">
    <property type="term" value="F:blue light photoreceptor activity"/>
    <property type="evidence" value="ECO:0007669"/>
    <property type="project" value="UniProtKB-ARBA"/>
</dbReference>
<dbReference type="InterPro" id="IPR036890">
    <property type="entry name" value="HATPase_C_sf"/>
</dbReference>
<dbReference type="OrthoDB" id="9801841at2"/>
<dbReference type="SUPFAM" id="SSF55785">
    <property type="entry name" value="PYP-like sensor domain (PAS domain)"/>
    <property type="match status" value="1"/>
</dbReference>
<evidence type="ECO:0000259" key="3">
    <source>
        <dbReference type="PROSITE" id="PS50011"/>
    </source>
</evidence>
<dbReference type="PROSITE" id="PS50112">
    <property type="entry name" value="PAS"/>
    <property type="match status" value="1"/>
</dbReference>
<dbReference type="InterPro" id="IPR003594">
    <property type="entry name" value="HATPase_dom"/>
</dbReference>
<dbReference type="InterPro" id="IPR035965">
    <property type="entry name" value="PAS-like_dom_sf"/>
</dbReference>
<dbReference type="SMART" id="SM00091">
    <property type="entry name" value="PAS"/>
    <property type="match status" value="1"/>
</dbReference>
<dbReference type="Proteomes" id="UP000305539">
    <property type="component" value="Unassembled WGS sequence"/>
</dbReference>
<dbReference type="PROSITE" id="PS00108">
    <property type="entry name" value="PROTEIN_KINASE_ST"/>
    <property type="match status" value="1"/>
</dbReference>
<dbReference type="GO" id="GO:0000155">
    <property type="term" value="F:phosphorelay sensor kinase activity"/>
    <property type="evidence" value="ECO:0007669"/>
    <property type="project" value="InterPro"/>
</dbReference>
<dbReference type="CDD" id="cd16917">
    <property type="entry name" value="HATPase_UhpB-NarQ-NarX-like"/>
    <property type="match status" value="1"/>
</dbReference>
<dbReference type="Pfam" id="PF01590">
    <property type="entry name" value="GAF"/>
    <property type="match status" value="1"/>
</dbReference>
<feature type="region of interest" description="Disordered" evidence="2">
    <location>
        <begin position="1"/>
        <end position="21"/>
    </location>
</feature>
<evidence type="ECO:0000259" key="4">
    <source>
        <dbReference type="PROSITE" id="PS50109"/>
    </source>
</evidence>
<dbReference type="InterPro" id="IPR003018">
    <property type="entry name" value="GAF"/>
</dbReference>
<dbReference type="InterPro" id="IPR005467">
    <property type="entry name" value="His_kinase_dom"/>
</dbReference>
<dbReference type="Pfam" id="PF13426">
    <property type="entry name" value="PAS_9"/>
    <property type="match status" value="1"/>
</dbReference>
<dbReference type="InterPro" id="IPR011009">
    <property type="entry name" value="Kinase-like_dom_sf"/>
</dbReference>
<dbReference type="InterPro" id="IPR011712">
    <property type="entry name" value="Sig_transdc_His_kin_sub3_dim/P"/>
</dbReference>
<dbReference type="Pfam" id="PF13191">
    <property type="entry name" value="AAA_16"/>
    <property type="match status" value="1"/>
</dbReference>
<dbReference type="GO" id="GO:0016020">
    <property type="term" value="C:membrane"/>
    <property type="evidence" value="ECO:0007669"/>
    <property type="project" value="InterPro"/>
</dbReference>
<dbReference type="GO" id="GO:0005524">
    <property type="term" value="F:ATP binding"/>
    <property type="evidence" value="ECO:0007669"/>
    <property type="project" value="InterPro"/>
</dbReference>
<dbReference type="InterPro" id="IPR053159">
    <property type="entry name" value="Hybrid_Histidine_Kinase"/>
</dbReference>
<keyword evidence="1" id="KW-0175">Coiled coil</keyword>
<dbReference type="GO" id="GO:0046983">
    <property type="term" value="F:protein dimerization activity"/>
    <property type="evidence" value="ECO:0007669"/>
    <property type="project" value="InterPro"/>
</dbReference>
<dbReference type="SMART" id="SM00065">
    <property type="entry name" value="GAF"/>
    <property type="match status" value="1"/>
</dbReference>
<dbReference type="CDD" id="cd14014">
    <property type="entry name" value="STKc_PknB_like"/>
    <property type="match status" value="1"/>
</dbReference>
<evidence type="ECO:0000259" key="5">
    <source>
        <dbReference type="PROSITE" id="PS50112"/>
    </source>
</evidence>
<dbReference type="SUPFAM" id="SSF55874">
    <property type="entry name" value="ATPase domain of HSP90 chaperone/DNA topoisomerase II/histidine kinase"/>
    <property type="match status" value="1"/>
</dbReference>
<protein>
    <submittedName>
        <fullName evidence="7">PAS domain S-box protein</fullName>
    </submittedName>
</protein>
<dbReference type="PROSITE" id="PS50109">
    <property type="entry name" value="HIS_KIN"/>
    <property type="match status" value="1"/>
</dbReference>
<dbReference type="PANTHER" id="PTHR43642">
    <property type="entry name" value="HYBRID SIGNAL TRANSDUCTION HISTIDINE KINASE G"/>
    <property type="match status" value="1"/>
</dbReference>
<dbReference type="InterPro" id="IPR008271">
    <property type="entry name" value="Ser/Thr_kinase_AS"/>
</dbReference>
<dbReference type="InterPro" id="IPR029016">
    <property type="entry name" value="GAF-like_dom_sf"/>
</dbReference>
<dbReference type="Gene3D" id="1.20.5.1930">
    <property type="match status" value="1"/>
</dbReference>
<dbReference type="Gene3D" id="3.30.450.40">
    <property type="match status" value="1"/>
</dbReference>
<reference evidence="7 8" key="1">
    <citation type="submission" date="2019-04" db="EMBL/GenBank/DDBJ databases">
        <title>Trinickia sp. 7GSK02, isolated from subtropical forest soil.</title>
        <authorList>
            <person name="Gao Z.-H."/>
            <person name="Qiu L.-H."/>
        </authorList>
    </citation>
    <scope>NUCLEOTIDE SEQUENCE [LARGE SCALE GENOMIC DNA]</scope>
    <source>
        <strain evidence="7 8">7GSK02</strain>
    </source>
</reference>
<dbReference type="InterPro" id="IPR041664">
    <property type="entry name" value="AAA_16"/>
</dbReference>
<evidence type="ECO:0000313" key="8">
    <source>
        <dbReference type="Proteomes" id="UP000305539"/>
    </source>
</evidence>
<evidence type="ECO:0000259" key="6">
    <source>
        <dbReference type="PROSITE" id="PS50113"/>
    </source>
</evidence>
<dbReference type="PROSITE" id="PS50011">
    <property type="entry name" value="PROTEIN_KINASE_DOM"/>
    <property type="match status" value="1"/>
</dbReference>
<dbReference type="InterPro" id="IPR000719">
    <property type="entry name" value="Prot_kinase_dom"/>
</dbReference>
<proteinExistence type="predicted"/>
<evidence type="ECO:0000256" key="2">
    <source>
        <dbReference type="SAM" id="MobiDB-lite"/>
    </source>
</evidence>
<feature type="domain" description="PAS" evidence="5">
    <location>
        <begin position="1490"/>
        <end position="1546"/>
    </location>
</feature>
<feature type="domain" description="Protein kinase" evidence="3">
    <location>
        <begin position="7"/>
        <end position="299"/>
    </location>
</feature>
<dbReference type="SUPFAM" id="SSF55781">
    <property type="entry name" value="GAF domain-like"/>
    <property type="match status" value="1"/>
</dbReference>
<dbReference type="NCBIfam" id="TIGR00229">
    <property type="entry name" value="sensory_box"/>
    <property type="match status" value="1"/>
</dbReference>
<comment type="caution">
    <text evidence="7">The sequence shown here is derived from an EMBL/GenBank/DDBJ whole genome shotgun (WGS) entry which is preliminary data.</text>
</comment>
<keyword evidence="8" id="KW-1185">Reference proteome</keyword>
<dbReference type="SMART" id="SM00387">
    <property type="entry name" value="HATPase_c"/>
    <property type="match status" value="1"/>
</dbReference>
<dbReference type="Gene3D" id="3.30.565.10">
    <property type="entry name" value="Histidine kinase-like ATPase, C-terminal domain"/>
    <property type="match status" value="1"/>
</dbReference>
<dbReference type="Gene3D" id="3.40.50.300">
    <property type="entry name" value="P-loop containing nucleotide triphosphate hydrolases"/>
    <property type="match status" value="1"/>
</dbReference>
<feature type="domain" description="PAC" evidence="6">
    <location>
        <begin position="1565"/>
        <end position="1614"/>
    </location>
</feature>
<name>A0A4U1HZR8_9BURK</name>
<dbReference type="PANTHER" id="PTHR43642:SF1">
    <property type="entry name" value="HYBRID SIGNAL TRANSDUCTION HISTIDINE KINASE G"/>
    <property type="match status" value="1"/>
</dbReference>
<evidence type="ECO:0000256" key="1">
    <source>
        <dbReference type="SAM" id="Coils"/>
    </source>
</evidence>
<dbReference type="Pfam" id="PF07730">
    <property type="entry name" value="HisKA_3"/>
    <property type="match status" value="1"/>
</dbReference>
<feature type="domain" description="Histidine kinase" evidence="4">
    <location>
        <begin position="1742"/>
        <end position="1830"/>
    </location>
</feature>
<evidence type="ECO:0000313" key="7">
    <source>
        <dbReference type="EMBL" id="TKC86284.1"/>
    </source>
</evidence>
<dbReference type="CDD" id="cd00130">
    <property type="entry name" value="PAS"/>
    <property type="match status" value="1"/>
</dbReference>
<sequence>MRARLRVATRPTAAAGTSGEAKPLDLSSWIGALEGDSLATWAEGDRVFHRAWRVNGDGTRTSVLALLPASVHPTRASLDRLAHEFGVKADLDSAWALRPLELIRDAGRAVLVFEDPGGEPLDRLLGAPLEPGEFLRLAIAIATALGMAHQRGLIHKDIKPSNIFVNRMTAEVRLTGFGIASRLPRERQSPEPPEFIAGTLAYMPPEQTGRMNRSIDSRSDLYSLGVTMYEMLTGGLPFSARDPMEWVHCHIARQPVPPADHTKDVPAAISAIVMKLLSKTAEDRYQTAEGLLFDLRRCLTEWEAARRIGLFPLGSRDTTQQLLIPEKLYGRDAEIRTLLDAFERVVAQAEPELVLVSGYSGIGKSSVVNELHKVIVLPRGIFISGKFDLRLRDIPYATLAQAFQGLIRQILNGQEADIAHWRDAIQQAVGKHGCLLTDLIPELTGLIGPQPPVPVLSPLETQLRFQSVFQNFVGVFAKAEHPLVIFVDDLQWLDPATLTVVEYLITHPDTHHLLLIGAYRDNEVGPDHPLVGTLSAIRRAGTAVHEIVLGPLSADDFSHLLCDALRSPRAEVEPLAALIHRKAGGNPFFAGQFLTNLVEEGLLKFEPTSGTWRWDLADIDAKGFTDNVVDLMVRRLQRLSPAAQEALKVLACLGSQAGFGTLTKMWGGSEAQMHADFGDAVRAGAILSMARSFKFLHDRVQEAAYALIAPPCRAEHHLRVGRLLLSTMGDHEIAQRIFDVVNQLNLGAPLIADRLEQQRTAALNLQAARKAKASTAYSSACSYLAAAVSMLGEAGWRDGYSLAFSVWFERAECAFLDSNFAEAARWIDELSARAQSKIDRAETYRLRMVLQLVHGENAQAVRTALECLEMFGIELQERPTAEQVRSEYDAVWARLGERGIASLVDLPAMEVPEMRAVMNVLSTLWRSAYFTDSNLCQTIACRMVNVTQQYGTTESAVIGYALLAIFLGPFFGRYDDGEAFARLSVAVAEKHGFAAQKVGANFLMQMALLWTQPIERALKCVDAAIVSAQETGEIVYACYSLEHRLTDLLARGDHLDELWLESVKALEFVERIRFRHVRDILASIQPFIQRLRGHDDDPAVVEEAAVEARLLEAGIAVVACFYWILQLQRNFLLGDLEEALDCAEKAKPLLWSARCHIQYANYCLYESLALAAVHGAASDDRRSGIRAEIAAHVEALQRWADSCPVTFAHKHLLVSAELARLDGFDTQALRLYEQAARLAHEQGFVQEEALANELAARCCLQGGLERAAQAYLREARDHYYRWGALGKVAQLDRRYPSNKPPETSPVLSGTIEEAAERLDIATIVRTSQAISGEMVLENLIKSLMVIASENAGAERGLLILPHGTEQRIEAEATVEGRNVVVALPQRRASSAALPVSVLHYVTSTRESVILDDASVGNRFAADPYIRQRRVRSMLCLPLLKQAKLIGVLYLENNLAPSVFVPARIAVLKLLASQAAIALENARLYQELAGREARIRRLVDANIIGIMVWKANGGILEANDAFLRIVGYEREDLVSGRIRWTDLTPPEWRERTELASVEVSKVGYVPPEEKAYLRKDGSRVPIMIGRVAFETGGDEGVAFVIDLTDRKEAEQRLRESYEMLRELTSRRETAREEERKHIARELHDQLGQYLTALRMRASALRMRFGNEHPALLEDTRALIGVVDETIQVTRGVITSLRPPALDTGIVAALEWLANEFNRHGGTVCRLRVRDENIGMSEERAIVLFRLVQEALTNVARHAVATEVIITLEWTPDACMLEVRDDGQGFDAQAIRRTSFGLAGMEERVMMLGGRIEVVSSPGKGTAIKVNLPGPG</sequence>
<dbReference type="InterPro" id="IPR000014">
    <property type="entry name" value="PAS"/>
</dbReference>
<dbReference type="SUPFAM" id="SSF56112">
    <property type="entry name" value="Protein kinase-like (PK-like)"/>
    <property type="match status" value="1"/>
</dbReference>
<dbReference type="SMART" id="SM00220">
    <property type="entry name" value="S_TKc"/>
    <property type="match status" value="1"/>
</dbReference>